<dbReference type="PANTHER" id="PTHR31867">
    <property type="entry name" value="EXPANSIN-A15"/>
    <property type="match status" value="1"/>
</dbReference>
<comment type="function">
    <text evidence="7">Causes loosening and extension of plant cell walls by disrupting non-covalent bonding between cellulose microfibrils and matrix glucans. No enzymatic activity has been found.</text>
</comment>
<dbReference type="PROSITE" id="PS50842">
    <property type="entry name" value="EXPANSIN_EG45"/>
    <property type="match status" value="1"/>
</dbReference>
<evidence type="ECO:0000256" key="6">
    <source>
        <dbReference type="ARBA" id="ARBA00023316"/>
    </source>
</evidence>
<evidence type="ECO:0000313" key="11">
    <source>
        <dbReference type="Proteomes" id="UP001157006"/>
    </source>
</evidence>
<gene>
    <name evidence="10" type="ORF">VFH_IV081760</name>
</gene>
<dbReference type="SUPFAM" id="SSF49590">
    <property type="entry name" value="PHL pollen allergen"/>
    <property type="match status" value="1"/>
</dbReference>
<feature type="domain" description="Expansin-like CBD" evidence="9">
    <location>
        <begin position="75"/>
        <end position="154"/>
    </location>
</feature>
<dbReference type="InterPro" id="IPR036908">
    <property type="entry name" value="RlpA-like_sf"/>
</dbReference>
<dbReference type="GO" id="GO:0009653">
    <property type="term" value="P:anatomical structure morphogenesis"/>
    <property type="evidence" value="ECO:0007669"/>
    <property type="project" value="UniProtKB-ARBA"/>
</dbReference>
<evidence type="ECO:0000256" key="4">
    <source>
        <dbReference type="ARBA" id="ARBA00022729"/>
    </source>
</evidence>
<dbReference type="FunFam" id="2.60.40.760:FF:000001">
    <property type="entry name" value="Expansin"/>
    <property type="match status" value="1"/>
</dbReference>
<dbReference type="Gene3D" id="2.60.40.760">
    <property type="entry name" value="Expansin, cellulose-binding-like domain"/>
    <property type="match status" value="1"/>
</dbReference>
<evidence type="ECO:0000256" key="1">
    <source>
        <dbReference type="ARBA" id="ARBA00005392"/>
    </source>
</evidence>
<dbReference type="InterPro" id="IPR007117">
    <property type="entry name" value="Expansin_CBD"/>
</dbReference>
<dbReference type="Proteomes" id="UP001157006">
    <property type="component" value="Chromosome 4"/>
</dbReference>
<dbReference type="PROSITE" id="PS50843">
    <property type="entry name" value="EXPANSIN_CBD"/>
    <property type="match status" value="1"/>
</dbReference>
<dbReference type="InterPro" id="IPR036749">
    <property type="entry name" value="Expansin_CBD_sf"/>
</dbReference>
<evidence type="ECO:0000259" key="8">
    <source>
        <dbReference type="PROSITE" id="PS50842"/>
    </source>
</evidence>
<evidence type="ECO:0000313" key="10">
    <source>
        <dbReference type="EMBL" id="CAI8608391.1"/>
    </source>
</evidence>
<protein>
    <recommendedName>
        <fullName evidence="7">Expansin</fullName>
    </recommendedName>
</protein>
<evidence type="ECO:0000256" key="5">
    <source>
        <dbReference type="ARBA" id="ARBA00023136"/>
    </source>
</evidence>
<keyword evidence="4" id="KW-0732">Signal</keyword>
<keyword evidence="2 7" id="KW-0134">Cell wall</keyword>
<keyword evidence="5" id="KW-0472">Membrane</keyword>
<dbReference type="InterPro" id="IPR002963">
    <property type="entry name" value="Expansin"/>
</dbReference>
<evidence type="ECO:0000259" key="9">
    <source>
        <dbReference type="PROSITE" id="PS50843"/>
    </source>
</evidence>
<dbReference type="SUPFAM" id="SSF50685">
    <property type="entry name" value="Barwin-like endoglucanases"/>
    <property type="match status" value="1"/>
</dbReference>
<dbReference type="Gene3D" id="2.40.40.10">
    <property type="entry name" value="RlpA-like domain"/>
    <property type="match status" value="1"/>
</dbReference>
<accession>A0AAV1AER0</accession>
<proteinExistence type="inferred from homology"/>
<dbReference type="Pfam" id="PF01357">
    <property type="entry name" value="Expansin_C"/>
    <property type="match status" value="1"/>
</dbReference>
<keyword evidence="6 7" id="KW-0961">Cell wall biogenesis/degradation</keyword>
<dbReference type="PRINTS" id="PR01226">
    <property type="entry name" value="EXPANSIN"/>
</dbReference>
<evidence type="ECO:0000256" key="3">
    <source>
        <dbReference type="ARBA" id="ARBA00022525"/>
    </source>
</evidence>
<dbReference type="GO" id="GO:0009664">
    <property type="term" value="P:plant-type cell wall organization"/>
    <property type="evidence" value="ECO:0007669"/>
    <property type="project" value="InterPro"/>
</dbReference>
<feature type="domain" description="Expansin-like EG45" evidence="8">
    <location>
        <begin position="1"/>
        <end position="65"/>
    </location>
</feature>
<sequence>MGQPCNNKKSAEKDVAAEALQWLTGKHASREYIDLSMPMFLKIAQYRAGIIPVAYRRVPCRKTGGIRFTINGFRYFNLVLISHVAGAGDIMRVSVKGTNTAWMTMSRNWGQNWQSNAVFVGQALSFRVTGSDRRTSTSWNVAPSHWQFGQTFTPCQNNNRNLFFCYFQHPAPSARVESQRSCFVQTTTTPFPIPFW</sequence>
<dbReference type="AlphaFoldDB" id="A0AAV1AER0"/>
<evidence type="ECO:0000256" key="2">
    <source>
        <dbReference type="ARBA" id="ARBA00022512"/>
    </source>
</evidence>
<evidence type="ECO:0000256" key="7">
    <source>
        <dbReference type="RuleBase" id="RU365023"/>
    </source>
</evidence>
<dbReference type="GO" id="GO:0016020">
    <property type="term" value="C:membrane"/>
    <property type="evidence" value="ECO:0007669"/>
    <property type="project" value="UniProtKB-SubCell"/>
</dbReference>
<dbReference type="EMBL" id="OX451739">
    <property type="protein sequence ID" value="CAI8608391.1"/>
    <property type="molecule type" value="Genomic_DNA"/>
</dbReference>
<organism evidence="10 11">
    <name type="scientific">Vicia faba</name>
    <name type="common">Broad bean</name>
    <name type="synonym">Faba vulgaris</name>
    <dbReference type="NCBI Taxonomy" id="3906"/>
    <lineage>
        <taxon>Eukaryota</taxon>
        <taxon>Viridiplantae</taxon>
        <taxon>Streptophyta</taxon>
        <taxon>Embryophyta</taxon>
        <taxon>Tracheophyta</taxon>
        <taxon>Spermatophyta</taxon>
        <taxon>Magnoliopsida</taxon>
        <taxon>eudicotyledons</taxon>
        <taxon>Gunneridae</taxon>
        <taxon>Pentapetalae</taxon>
        <taxon>rosids</taxon>
        <taxon>fabids</taxon>
        <taxon>Fabales</taxon>
        <taxon>Fabaceae</taxon>
        <taxon>Papilionoideae</taxon>
        <taxon>50 kb inversion clade</taxon>
        <taxon>NPAAA clade</taxon>
        <taxon>Hologalegina</taxon>
        <taxon>IRL clade</taxon>
        <taxon>Fabeae</taxon>
        <taxon>Vicia</taxon>
    </lineage>
</organism>
<name>A0AAV1AER0_VICFA</name>
<comment type="similarity">
    <text evidence="1 7">Belongs to the expansin family. Expansin A subfamily.</text>
</comment>
<keyword evidence="11" id="KW-1185">Reference proteome</keyword>
<dbReference type="InterPro" id="IPR007112">
    <property type="entry name" value="Expansin/allergen_DPBB_dom"/>
</dbReference>
<comment type="subcellular location">
    <subcellularLocation>
        <location evidence="7">Secreted</location>
        <location evidence="7">Cell wall</location>
    </subcellularLocation>
    <subcellularLocation>
        <location evidence="7">Membrane</location>
        <topology evidence="7">Peripheral membrane protein</topology>
    </subcellularLocation>
</comment>
<keyword evidence="3 7" id="KW-0964">Secreted</keyword>
<reference evidence="10 11" key="1">
    <citation type="submission" date="2023-01" db="EMBL/GenBank/DDBJ databases">
        <authorList>
            <person name="Kreplak J."/>
        </authorList>
    </citation>
    <scope>NUCLEOTIDE SEQUENCE [LARGE SCALE GENOMIC DNA]</scope>
</reference>